<evidence type="ECO:0000259" key="1">
    <source>
        <dbReference type="Pfam" id="PF13649"/>
    </source>
</evidence>
<dbReference type="PANTHER" id="PTHR43591:SF110">
    <property type="entry name" value="RHODANESE DOMAIN-CONTAINING PROTEIN"/>
    <property type="match status" value="1"/>
</dbReference>
<dbReference type="CDD" id="cd02440">
    <property type="entry name" value="AdoMet_MTases"/>
    <property type="match status" value="1"/>
</dbReference>
<gene>
    <name evidence="2" type="ORF">EF807_07180</name>
</gene>
<dbReference type="EMBL" id="RXIL01000131">
    <property type="protein sequence ID" value="RZN67732.1"/>
    <property type="molecule type" value="Genomic_DNA"/>
</dbReference>
<organism evidence="2 3">
    <name type="scientific">Candidatus Methanolliviera hydrocarbonicum</name>
    <dbReference type="NCBI Taxonomy" id="2491085"/>
    <lineage>
        <taxon>Archaea</taxon>
        <taxon>Methanobacteriati</taxon>
        <taxon>Methanobacteriota</taxon>
        <taxon>Candidatus Methanoliparia</taxon>
        <taxon>Candidatus Methanoliparales</taxon>
        <taxon>Candidatus Methanollivieraceae</taxon>
        <taxon>Candidatus Methanolliviera</taxon>
    </lineage>
</organism>
<dbReference type="GO" id="GO:0008168">
    <property type="term" value="F:methyltransferase activity"/>
    <property type="evidence" value="ECO:0007669"/>
    <property type="project" value="UniProtKB-KW"/>
</dbReference>
<evidence type="ECO:0000313" key="2">
    <source>
        <dbReference type="EMBL" id="RZN67732.1"/>
    </source>
</evidence>
<sequence length="236" mass="26625">MMKDEEELVTEHFAGWASTYEEDIAKMVERDWGVKYEDFVKLIMEPCKLRLCMRILDAATGTGLISISIARMLSGNCKILGIDITDAMLDKAKANIRAESLGDAISLKKASAENIPSDDNTYDLVVCSLALHHMNVRRALREFVRVLKPGGRIVVADVCAPEGWRTLYGKVGVAIYRFLFMRKKESKAEAKSELYTRKEWEAMVAEFGGTESQSNEFFNKNNEWAPGVIITSWIQN</sequence>
<name>A0A520KWC0_9EURY</name>
<dbReference type="InterPro" id="IPR029063">
    <property type="entry name" value="SAM-dependent_MTases_sf"/>
</dbReference>
<keyword evidence="2" id="KW-0489">Methyltransferase</keyword>
<reference evidence="2 3" key="1">
    <citation type="journal article" date="2019" name="Nat. Microbiol.">
        <title>Wide diversity of methane and short-chain alkane metabolisms in uncultured archaea.</title>
        <authorList>
            <person name="Borrel G."/>
            <person name="Adam P.S."/>
            <person name="McKay L.J."/>
            <person name="Chen L.X."/>
            <person name="Sierra-Garcia I.N."/>
            <person name="Sieber C.M."/>
            <person name="Letourneur Q."/>
            <person name="Ghozlane A."/>
            <person name="Andersen G.L."/>
            <person name="Li W.J."/>
            <person name="Hallam S.J."/>
            <person name="Muyzer G."/>
            <person name="de Oliveira V.M."/>
            <person name="Inskeep W.P."/>
            <person name="Banfield J.F."/>
            <person name="Gribaldo S."/>
        </authorList>
    </citation>
    <scope>NUCLEOTIDE SEQUENCE [LARGE SCALE GENOMIC DNA]</scope>
    <source>
        <strain evidence="2">NM1b</strain>
    </source>
</reference>
<keyword evidence="2" id="KW-0808">Transferase</keyword>
<dbReference type="Proteomes" id="UP000320766">
    <property type="component" value="Unassembled WGS sequence"/>
</dbReference>
<feature type="domain" description="Methyltransferase" evidence="1">
    <location>
        <begin position="55"/>
        <end position="151"/>
    </location>
</feature>
<comment type="caution">
    <text evidence="2">The sequence shown here is derived from an EMBL/GenBank/DDBJ whole genome shotgun (WGS) entry which is preliminary data.</text>
</comment>
<dbReference type="Gene3D" id="3.40.50.150">
    <property type="entry name" value="Vaccinia Virus protein VP39"/>
    <property type="match status" value="1"/>
</dbReference>
<evidence type="ECO:0000313" key="3">
    <source>
        <dbReference type="Proteomes" id="UP000320766"/>
    </source>
</evidence>
<dbReference type="AlphaFoldDB" id="A0A520KWC0"/>
<dbReference type="GO" id="GO:0032259">
    <property type="term" value="P:methylation"/>
    <property type="evidence" value="ECO:0007669"/>
    <property type="project" value="UniProtKB-KW"/>
</dbReference>
<dbReference type="SUPFAM" id="SSF53335">
    <property type="entry name" value="S-adenosyl-L-methionine-dependent methyltransferases"/>
    <property type="match status" value="1"/>
</dbReference>
<protein>
    <submittedName>
        <fullName evidence="2">Class I SAM-dependent methyltransferase</fullName>
    </submittedName>
</protein>
<dbReference type="InterPro" id="IPR041698">
    <property type="entry name" value="Methyltransf_25"/>
</dbReference>
<accession>A0A520KWC0</accession>
<dbReference type="PANTHER" id="PTHR43591">
    <property type="entry name" value="METHYLTRANSFERASE"/>
    <property type="match status" value="1"/>
</dbReference>
<dbReference type="Pfam" id="PF13649">
    <property type="entry name" value="Methyltransf_25"/>
    <property type="match status" value="1"/>
</dbReference>
<proteinExistence type="predicted"/>